<reference evidence="1" key="2">
    <citation type="journal article" date="2015" name="Data Brief">
        <title>Shoot transcriptome of the giant reed, Arundo donax.</title>
        <authorList>
            <person name="Barrero R.A."/>
            <person name="Guerrero F.D."/>
            <person name="Moolhuijzen P."/>
            <person name="Goolsby J.A."/>
            <person name="Tidwell J."/>
            <person name="Bellgard S.E."/>
            <person name="Bellgard M.I."/>
        </authorList>
    </citation>
    <scope>NUCLEOTIDE SEQUENCE</scope>
    <source>
        <tissue evidence="1">Shoot tissue taken approximately 20 cm above the soil surface</tissue>
    </source>
</reference>
<name>A0A0A8YEV3_ARUDO</name>
<evidence type="ECO:0000313" key="1">
    <source>
        <dbReference type="EMBL" id="JAD24689.1"/>
    </source>
</evidence>
<proteinExistence type="predicted"/>
<accession>A0A0A8YEV3</accession>
<reference evidence="1" key="1">
    <citation type="submission" date="2014-09" db="EMBL/GenBank/DDBJ databases">
        <authorList>
            <person name="Magalhaes I.L.F."/>
            <person name="Oliveira U."/>
            <person name="Santos F.R."/>
            <person name="Vidigal T.H.D.A."/>
            <person name="Brescovit A.D."/>
            <person name="Santos A.J."/>
        </authorList>
    </citation>
    <scope>NUCLEOTIDE SEQUENCE</scope>
    <source>
        <tissue evidence="1">Shoot tissue taken approximately 20 cm above the soil surface</tissue>
    </source>
</reference>
<protein>
    <submittedName>
        <fullName evidence="1">Uncharacterized protein</fullName>
    </submittedName>
</protein>
<dbReference type="EMBL" id="GBRH01273206">
    <property type="protein sequence ID" value="JAD24689.1"/>
    <property type="molecule type" value="Transcribed_RNA"/>
</dbReference>
<sequence>MEVVHLMLKLVNQFFNILVALNQRCE</sequence>
<dbReference type="AlphaFoldDB" id="A0A0A8YEV3"/>
<organism evidence="1">
    <name type="scientific">Arundo donax</name>
    <name type="common">Giant reed</name>
    <name type="synonym">Donax arundinaceus</name>
    <dbReference type="NCBI Taxonomy" id="35708"/>
    <lineage>
        <taxon>Eukaryota</taxon>
        <taxon>Viridiplantae</taxon>
        <taxon>Streptophyta</taxon>
        <taxon>Embryophyta</taxon>
        <taxon>Tracheophyta</taxon>
        <taxon>Spermatophyta</taxon>
        <taxon>Magnoliopsida</taxon>
        <taxon>Liliopsida</taxon>
        <taxon>Poales</taxon>
        <taxon>Poaceae</taxon>
        <taxon>PACMAD clade</taxon>
        <taxon>Arundinoideae</taxon>
        <taxon>Arundineae</taxon>
        <taxon>Arundo</taxon>
    </lineage>
</organism>